<evidence type="ECO:0000256" key="7">
    <source>
        <dbReference type="RuleBase" id="RU363032"/>
    </source>
</evidence>
<feature type="transmembrane region" description="Helical" evidence="7">
    <location>
        <begin position="110"/>
        <end position="132"/>
    </location>
</feature>
<evidence type="ECO:0000313" key="9">
    <source>
        <dbReference type="EMBL" id="MBI3129349.1"/>
    </source>
</evidence>
<accession>A0A932I565</accession>
<dbReference type="PROSITE" id="PS50928">
    <property type="entry name" value="ABC_TM1"/>
    <property type="match status" value="1"/>
</dbReference>
<keyword evidence="5 7" id="KW-1133">Transmembrane helix</keyword>
<feature type="transmembrane region" description="Helical" evidence="7">
    <location>
        <begin position="72"/>
        <end position="98"/>
    </location>
</feature>
<keyword evidence="6 7" id="KW-0472">Membrane</keyword>
<protein>
    <submittedName>
        <fullName evidence="9">Carbohydrate ABC transporter permease</fullName>
    </submittedName>
</protein>
<dbReference type="PANTHER" id="PTHR43744:SF12">
    <property type="entry name" value="ABC TRANSPORTER PERMEASE PROTEIN MG189-RELATED"/>
    <property type="match status" value="1"/>
</dbReference>
<comment type="similarity">
    <text evidence="7">Belongs to the binding-protein-dependent transport system permease family.</text>
</comment>
<evidence type="ECO:0000256" key="5">
    <source>
        <dbReference type="ARBA" id="ARBA00022989"/>
    </source>
</evidence>
<evidence type="ECO:0000256" key="1">
    <source>
        <dbReference type="ARBA" id="ARBA00004651"/>
    </source>
</evidence>
<dbReference type="Pfam" id="PF00528">
    <property type="entry name" value="BPD_transp_1"/>
    <property type="match status" value="1"/>
</dbReference>
<dbReference type="CDD" id="cd06261">
    <property type="entry name" value="TM_PBP2"/>
    <property type="match status" value="1"/>
</dbReference>
<feature type="transmembrane region" description="Helical" evidence="7">
    <location>
        <begin position="144"/>
        <end position="162"/>
    </location>
</feature>
<dbReference type="Gene3D" id="1.10.3720.10">
    <property type="entry name" value="MetI-like"/>
    <property type="match status" value="1"/>
</dbReference>
<keyword evidence="2 7" id="KW-0813">Transport</keyword>
<name>A0A932I565_UNCTE</name>
<dbReference type="SUPFAM" id="SSF161098">
    <property type="entry name" value="MetI-like"/>
    <property type="match status" value="1"/>
</dbReference>
<keyword evidence="3" id="KW-1003">Cell membrane</keyword>
<reference evidence="9" key="1">
    <citation type="submission" date="2020-07" db="EMBL/GenBank/DDBJ databases">
        <title>Huge and variable diversity of episymbiotic CPR bacteria and DPANN archaea in groundwater ecosystems.</title>
        <authorList>
            <person name="He C.Y."/>
            <person name="Keren R."/>
            <person name="Whittaker M."/>
            <person name="Farag I.F."/>
            <person name="Doudna J."/>
            <person name="Cate J.H.D."/>
            <person name="Banfield J.F."/>
        </authorList>
    </citation>
    <scope>NUCLEOTIDE SEQUENCE</scope>
    <source>
        <strain evidence="9">NC_groundwater_763_Ag_S-0.2um_68_21</strain>
    </source>
</reference>
<organism evidence="9 10">
    <name type="scientific">Tectimicrobiota bacterium</name>
    <dbReference type="NCBI Taxonomy" id="2528274"/>
    <lineage>
        <taxon>Bacteria</taxon>
        <taxon>Pseudomonadati</taxon>
        <taxon>Nitrospinota/Tectimicrobiota group</taxon>
        <taxon>Candidatus Tectimicrobiota</taxon>
    </lineage>
</organism>
<keyword evidence="4 7" id="KW-0812">Transmembrane</keyword>
<dbReference type="Proteomes" id="UP000782312">
    <property type="component" value="Unassembled WGS sequence"/>
</dbReference>
<feature type="domain" description="ABC transmembrane type-1" evidence="8">
    <location>
        <begin position="73"/>
        <end position="262"/>
    </location>
</feature>
<feature type="transmembrane region" description="Helical" evidence="7">
    <location>
        <begin position="183"/>
        <end position="204"/>
    </location>
</feature>
<dbReference type="GO" id="GO:0005886">
    <property type="term" value="C:plasma membrane"/>
    <property type="evidence" value="ECO:0007669"/>
    <property type="project" value="UniProtKB-SubCell"/>
</dbReference>
<evidence type="ECO:0000256" key="2">
    <source>
        <dbReference type="ARBA" id="ARBA00022448"/>
    </source>
</evidence>
<sequence length="277" mass="30653">MSKKAALRWGGKLLTLLTVAGVGLMLLPYFWMFSSSLKTGSEVFNLPVAWLPEVPQWQNYPNALSHGAFGTYFYNSAVVALAVMAGNLVFCSMAGYGLAKFRFPYREASFRLILSTMMLPLEIILVPTYLVARQFGLVNNYGGLIVPLAVDAFGIFLMRQYIKDLPESLIEAARLDGCGEFGIFWRIILPNCKPALGALALLTFRDNWDQFLWPFIVAARDTLKTFPLGLAQMEGIDSAAYHEIMAAAVIGMIPTALVFLLFQRAFVRGIALSGLKE</sequence>
<comment type="caution">
    <text evidence="9">The sequence shown here is derived from an EMBL/GenBank/DDBJ whole genome shotgun (WGS) entry which is preliminary data.</text>
</comment>
<evidence type="ECO:0000256" key="6">
    <source>
        <dbReference type="ARBA" id="ARBA00023136"/>
    </source>
</evidence>
<evidence type="ECO:0000256" key="4">
    <source>
        <dbReference type="ARBA" id="ARBA00022692"/>
    </source>
</evidence>
<dbReference type="EMBL" id="JACPUR010000040">
    <property type="protein sequence ID" value="MBI3129349.1"/>
    <property type="molecule type" value="Genomic_DNA"/>
</dbReference>
<feature type="transmembrane region" description="Helical" evidence="7">
    <location>
        <begin position="12"/>
        <end position="31"/>
    </location>
</feature>
<proteinExistence type="inferred from homology"/>
<dbReference type="PANTHER" id="PTHR43744">
    <property type="entry name" value="ABC TRANSPORTER PERMEASE PROTEIN MG189-RELATED-RELATED"/>
    <property type="match status" value="1"/>
</dbReference>
<dbReference type="InterPro" id="IPR000515">
    <property type="entry name" value="MetI-like"/>
</dbReference>
<dbReference type="AlphaFoldDB" id="A0A932I565"/>
<evidence type="ECO:0000256" key="3">
    <source>
        <dbReference type="ARBA" id="ARBA00022475"/>
    </source>
</evidence>
<evidence type="ECO:0000313" key="10">
    <source>
        <dbReference type="Proteomes" id="UP000782312"/>
    </source>
</evidence>
<dbReference type="GO" id="GO:0055085">
    <property type="term" value="P:transmembrane transport"/>
    <property type="evidence" value="ECO:0007669"/>
    <property type="project" value="InterPro"/>
</dbReference>
<gene>
    <name evidence="9" type="ORF">HYZ11_17200</name>
</gene>
<dbReference type="InterPro" id="IPR035906">
    <property type="entry name" value="MetI-like_sf"/>
</dbReference>
<comment type="subcellular location">
    <subcellularLocation>
        <location evidence="1 7">Cell membrane</location>
        <topology evidence="1 7">Multi-pass membrane protein</topology>
    </subcellularLocation>
</comment>
<evidence type="ECO:0000259" key="8">
    <source>
        <dbReference type="PROSITE" id="PS50928"/>
    </source>
</evidence>
<feature type="transmembrane region" description="Helical" evidence="7">
    <location>
        <begin position="244"/>
        <end position="262"/>
    </location>
</feature>